<name>A0AAE5LSS2_CLOBE</name>
<gene>
    <name evidence="1" type="ORF">BCD95_005709</name>
</gene>
<protein>
    <submittedName>
        <fullName evidence="1">Uncharacterized protein</fullName>
    </submittedName>
</protein>
<dbReference type="Proteomes" id="UP000822184">
    <property type="component" value="Unassembled WGS sequence"/>
</dbReference>
<reference evidence="1" key="1">
    <citation type="submission" date="2020-06" db="EMBL/GenBank/DDBJ databases">
        <title>Genomic insights into acetone-butanol-ethanol (ABE) fermentation by sequencing solventogenic clostridia strains.</title>
        <authorList>
            <person name="Brown S."/>
        </authorList>
    </citation>
    <scope>NUCLEOTIDE SEQUENCE</scope>
    <source>
        <strain evidence="1">DJ123</strain>
    </source>
</reference>
<comment type="caution">
    <text evidence="1">The sequence shown here is derived from an EMBL/GenBank/DDBJ whole genome shotgun (WGS) entry which is preliminary data.</text>
</comment>
<organism evidence="1 2">
    <name type="scientific">Clostridium beijerinckii</name>
    <name type="common">Clostridium MP</name>
    <dbReference type="NCBI Taxonomy" id="1520"/>
    <lineage>
        <taxon>Bacteria</taxon>
        <taxon>Bacillati</taxon>
        <taxon>Bacillota</taxon>
        <taxon>Clostridia</taxon>
        <taxon>Eubacteriales</taxon>
        <taxon>Clostridiaceae</taxon>
        <taxon>Clostridium</taxon>
    </lineage>
</organism>
<dbReference type="EMBL" id="JABTDW010000001">
    <property type="protein sequence ID" value="NSB17450.1"/>
    <property type="molecule type" value="Genomic_DNA"/>
</dbReference>
<evidence type="ECO:0000313" key="1">
    <source>
        <dbReference type="EMBL" id="NSB17450.1"/>
    </source>
</evidence>
<accession>A0AAE5LSS2</accession>
<dbReference type="AlphaFoldDB" id="A0AAE5LSS2"/>
<dbReference type="RefSeq" id="WP_077855449.1">
    <property type="nucleotide sequence ID" value="NZ_JABTDW010000001.1"/>
</dbReference>
<proteinExistence type="predicted"/>
<evidence type="ECO:0000313" key="2">
    <source>
        <dbReference type="Proteomes" id="UP000822184"/>
    </source>
</evidence>
<sequence length="123" mass="14266">MRLKKEEILGKALIEYLSKNHCEKIEDMIDIYTFAGVVYATLDALDLEPIKNKIREGLKLHAFHGSDLINLNGDVKEDTKKMFEYVMNTTDIYDKAYVMQSVVDRVLDIYFNTLKKIDKEING</sequence>